<keyword evidence="10" id="KW-0653">Protein transport</keyword>
<sequence length="381" mass="43617">MEFFNDVAGGDPHRPSLFELVAQEQLRDLLQPALKYVLSVFAQSYPRYLLRVVNKHEEFYALMMFFVERYYLREHNASFAENFYGLKRRRTPLIHTERANAATGIDIELEKLRPRDIRRSLLLLVGVPYLRAKAHDYYEQLGGGADTNDTTAPRADSVRFHPHSLASATGITLLTIAGRLRRSFKQLYPYANSAYELWLLAYNVAYLFDKTNFYRPWLSWIEVDLRRLGPEDYVQPLKATQTLLALLKTRGIIAFTRRALLSAPRLLLQSLKYLLPMSIFFVKFLEWWYAPSSPARSLVTPPTGPAIPPPKLIPPHPKGLKISGRAYGECPICGSPIANATALPSGYVFCYRCAWAYVDEHGKCPVTFTRVGLWQLRKVLI</sequence>
<evidence type="ECO:0000256" key="13">
    <source>
        <dbReference type="ARBA" id="ARBA00023140"/>
    </source>
</evidence>
<keyword evidence="6" id="KW-0812">Transmembrane</keyword>
<comment type="pathway">
    <text evidence="2">Protein modification; protein ubiquitination.</text>
</comment>
<evidence type="ECO:0000256" key="1">
    <source>
        <dbReference type="ARBA" id="ARBA00004585"/>
    </source>
</evidence>
<comment type="function">
    <text evidence="16">Component of a retrotranslocation channel required for peroxisome organization by mediating export of the PEX5 receptor from peroxisomes to the cytosol, thereby promoting PEX5 recycling.</text>
</comment>
<evidence type="ECO:0000256" key="12">
    <source>
        <dbReference type="ARBA" id="ARBA00023136"/>
    </source>
</evidence>
<dbReference type="PIRSF" id="PIRSF038074">
    <property type="entry name" value="Peroxisome_assembly_p12"/>
    <property type="match status" value="1"/>
</dbReference>
<dbReference type="HOGENOM" id="CLU_031067_0_0_1"/>
<dbReference type="InterPro" id="IPR017375">
    <property type="entry name" value="PEX12"/>
</dbReference>
<keyword evidence="8" id="KW-0863">Zinc-finger</keyword>
<feature type="domain" description="RING-type" evidence="17">
    <location>
        <begin position="330"/>
        <end position="367"/>
    </location>
</feature>
<comment type="subcellular location">
    <subcellularLocation>
        <location evidence="1">Peroxisome membrane</location>
        <topology evidence="1">Multi-pass membrane protein</topology>
    </subcellularLocation>
</comment>
<evidence type="ECO:0000256" key="11">
    <source>
        <dbReference type="ARBA" id="ARBA00022989"/>
    </source>
</evidence>
<evidence type="ECO:0000313" key="19">
    <source>
        <dbReference type="Proteomes" id="UP000027195"/>
    </source>
</evidence>
<dbReference type="GO" id="GO:0016562">
    <property type="term" value="P:protein import into peroxisome matrix, receptor recycling"/>
    <property type="evidence" value="ECO:0007669"/>
    <property type="project" value="UniProtKB-ARBA"/>
</dbReference>
<dbReference type="SUPFAM" id="SSF57850">
    <property type="entry name" value="RING/U-box"/>
    <property type="match status" value="1"/>
</dbReference>
<dbReference type="PANTHER" id="PTHR12888:SF0">
    <property type="entry name" value="PEROXISOME ASSEMBLY PROTEIN 12"/>
    <property type="match status" value="1"/>
</dbReference>
<organism evidence="18 19">
    <name type="scientific">Botryobasidium botryosum (strain FD-172 SS1)</name>
    <dbReference type="NCBI Taxonomy" id="930990"/>
    <lineage>
        <taxon>Eukaryota</taxon>
        <taxon>Fungi</taxon>
        <taxon>Dikarya</taxon>
        <taxon>Basidiomycota</taxon>
        <taxon>Agaricomycotina</taxon>
        <taxon>Agaricomycetes</taxon>
        <taxon>Cantharellales</taxon>
        <taxon>Botryobasidiaceae</taxon>
        <taxon>Botryobasidium</taxon>
    </lineage>
</organism>
<dbReference type="GO" id="GO:0008270">
    <property type="term" value="F:zinc ion binding"/>
    <property type="evidence" value="ECO:0007669"/>
    <property type="project" value="UniProtKB-KW"/>
</dbReference>
<dbReference type="GO" id="GO:1990429">
    <property type="term" value="C:peroxisomal importomer complex"/>
    <property type="evidence" value="ECO:0007669"/>
    <property type="project" value="TreeGrafter"/>
</dbReference>
<evidence type="ECO:0000256" key="4">
    <source>
        <dbReference type="ARBA" id="ARBA00018980"/>
    </source>
</evidence>
<dbReference type="EMBL" id="KL198036">
    <property type="protein sequence ID" value="KDQ14758.1"/>
    <property type="molecule type" value="Genomic_DNA"/>
</dbReference>
<accession>A0A067MG21</accession>
<dbReference type="PANTHER" id="PTHR12888">
    <property type="entry name" value="PEROXISOME ASSEMBLY PROTEIN 12 PEROXIN-12"/>
    <property type="match status" value="1"/>
</dbReference>
<keyword evidence="12 16" id="KW-0472">Membrane</keyword>
<keyword evidence="9" id="KW-0862">Zinc</keyword>
<dbReference type="GO" id="GO:0006513">
    <property type="term" value="P:protein monoubiquitination"/>
    <property type="evidence" value="ECO:0007669"/>
    <property type="project" value="TreeGrafter"/>
</dbReference>
<reference evidence="19" key="1">
    <citation type="journal article" date="2014" name="Proc. Natl. Acad. Sci. U.S.A.">
        <title>Extensive sampling of basidiomycete genomes demonstrates inadequacy of the white-rot/brown-rot paradigm for wood decay fungi.</title>
        <authorList>
            <person name="Riley R."/>
            <person name="Salamov A.A."/>
            <person name="Brown D.W."/>
            <person name="Nagy L.G."/>
            <person name="Floudas D."/>
            <person name="Held B.W."/>
            <person name="Levasseur A."/>
            <person name="Lombard V."/>
            <person name="Morin E."/>
            <person name="Otillar R."/>
            <person name="Lindquist E.A."/>
            <person name="Sun H."/>
            <person name="LaButti K.M."/>
            <person name="Schmutz J."/>
            <person name="Jabbour D."/>
            <person name="Luo H."/>
            <person name="Baker S.E."/>
            <person name="Pisabarro A.G."/>
            <person name="Walton J.D."/>
            <person name="Blanchette R.A."/>
            <person name="Henrissat B."/>
            <person name="Martin F."/>
            <person name="Cullen D."/>
            <person name="Hibbett D.S."/>
            <person name="Grigoriev I.V."/>
        </authorList>
    </citation>
    <scope>NUCLEOTIDE SEQUENCE [LARGE SCALE GENOMIC DNA]</scope>
    <source>
        <strain evidence="19">FD-172 SS1</strain>
    </source>
</reference>
<evidence type="ECO:0000313" key="18">
    <source>
        <dbReference type="EMBL" id="KDQ14758.1"/>
    </source>
</evidence>
<evidence type="ECO:0000256" key="10">
    <source>
        <dbReference type="ARBA" id="ARBA00022927"/>
    </source>
</evidence>
<dbReference type="CDD" id="cd16451">
    <property type="entry name" value="mRING_PEX12"/>
    <property type="match status" value="1"/>
</dbReference>
<dbReference type="OrthoDB" id="107372at2759"/>
<protein>
    <recommendedName>
        <fullName evidence="4 16">Peroxisome assembly protein 12</fullName>
    </recommendedName>
    <alternativeName>
        <fullName evidence="14 16">Peroxin-12</fullName>
    </alternativeName>
</protein>
<comment type="similarity">
    <text evidence="3 16">Belongs to the pex2/pex10/pex12 family.</text>
</comment>
<comment type="subunit">
    <text evidence="15">Component of the PEX2-PEX10-PEX12 retrotranslocation channel, composed of PEX2, PEX10 and PEX12.</text>
</comment>
<dbReference type="FunCoup" id="A0A067MG21">
    <property type="interactions" value="225"/>
</dbReference>
<dbReference type="Pfam" id="PF04757">
    <property type="entry name" value="Pex2_Pex12"/>
    <property type="match status" value="1"/>
</dbReference>
<evidence type="ECO:0000259" key="17">
    <source>
        <dbReference type="SMART" id="SM00184"/>
    </source>
</evidence>
<dbReference type="STRING" id="930990.A0A067MG21"/>
<gene>
    <name evidence="18" type="ORF">BOTBODRAFT_109632</name>
</gene>
<dbReference type="GO" id="GO:0004842">
    <property type="term" value="F:ubiquitin-protein transferase activity"/>
    <property type="evidence" value="ECO:0007669"/>
    <property type="project" value="TreeGrafter"/>
</dbReference>
<dbReference type="InParanoid" id="A0A067MG21"/>
<evidence type="ECO:0000256" key="8">
    <source>
        <dbReference type="ARBA" id="ARBA00022771"/>
    </source>
</evidence>
<proteinExistence type="inferred from homology"/>
<keyword evidence="11" id="KW-1133">Transmembrane helix</keyword>
<keyword evidence="13 16" id="KW-0576">Peroxisome</keyword>
<name>A0A067MG21_BOTB1</name>
<evidence type="ECO:0000256" key="6">
    <source>
        <dbReference type="ARBA" id="ARBA00022692"/>
    </source>
</evidence>
<dbReference type="Proteomes" id="UP000027195">
    <property type="component" value="Unassembled WGS sequence"/>
</dbReference>
<keyword evidence="7" id="KW-0479">Metal-binding</keyword>
<evidence type="ECO:0000256" key="2">
    <source>
        <dbReference type="ARBA" id="ARBA00004906"/>
    </source>
</evidence>
<evidence type="ECO:0000256" key="5">
    <source>
        <dbReference type="ARBA" id="ARBA00022448"/>
    </source>
</evidence>
<dbReference type="InterPro" id="IPR001841">
    <property type="entry name" value="Znf_RING"/>
</dbReference>
<keyword evidence="19" id="KW-1185">Reference proteome</keyword>
<evidence type="ECO:0000256" key="16">
    <source>
        <dbReference type="PIRNR" id="PIRNR038074"/>
    </source>
</evidence>
<evidence type="ECO:0000256" key="7">
    <source>
        <dbReference type="ARBA" id="ARBA00022723"/>
    </source>
</evidence>
<evidence type="ECO:0000256" key="15">
    <source>
        <dbReference type="ARBA" id="ARBA00034505"/>
    </source>
</evidence>
<keyword evidence="5" id="KW-0813">Transport</keyword>
<dbReference type="GO" id="GO:0005778">
    <property type="term" value="C:peroxisomal membrane"/>
    <property type="evidence" value="ECO:0007669"/>
    <property type="project" value="UniProtKB-SubCell"/>
</dbReference>
<evidence type="ECO:0000256" key="14">
    <source>
        <dbReference type="ARBA" id="ARBA00029692"/>
    </source>
</evidence>
<dbReference type="Gene3D" id="3.30.40.10">
    <property type="entry name" value="Zinc/RING finger domain, C3HC4 (zinc finger)"/>
    <property type="match status" value="1"/>
</dbReference>
<dbReference type="InterPro" id="IPR013083">
    <property type="entry name" value="Znf_RING/FYVE/PHD"/>
</dbReference>
<dbReference type="InterPro" id="IPR006845">
    <property type="entry name" value="Pex_N"/>
</dbReference>
<dbReference type="SMART" id="SM00184">
    <property type="entry name" value="RING"/>
    <property type="match status" value="1"/>
</dbReference>
<dbReference type="AlphaFoldDB" id="A0A067MG21"/>
<evidence type="ECO:0000256" key="9">
    <source>
        <dbReference type="ARBA" id="ARBA00022833"/>
    </source>
</evidence>
<evidence type="ECO:0000256" key="3">
    <source>
        <dbReference type="ARBA" id="ARBA00008704"/>
    </source>
</evidence>